<evidence type="ECO:0000256" key="2">
    <source>
        <dbReference type="ARBA" id="ARBA00022679"/>
    </source>
</evidence>
<gene>
    <name evidence="7" type="primary">MEU1</name>
    <name evidence="7" type="ORF">GGH94_000932</name>
</gene>
<reference evidence="7" key="1">
    <citation type="submission" date="2022-07" db="EMBL/GenBank/DDBJ databases">
        <title>Phylogenomic reconstructions and comparative analyses of Kickxellomycotina fungi.</title>
        <authorList>
            <person name="Reynolds N.K."/>
            <person name="Stajich J.E."/>
            <person name="Barry K."/>
            <person name="Grigoriev I.V."/>
            <person name="Crous P."/>
            <person name="Smith M.E."/>
        </authorList>
    </citation>
    <scope>NUCLEOTIDE SEQUENCE</scope>
    <source>
        <strain evidence="7">RSA 476</strain>
    </source>
</reference>
<dbReference type="PROSITE" id="PS01240">
    <property type="entry name" value="PNP_MTAP_2"/>
    <property type="match status" value="1"/>
</dbReference>
<dbReference type="PANTHER" id="PTHR42679">
    <property type="entry name" value="S-METHYL-5'-THIOADENOSINE PHOSPHORYLASE"/>
    <property type="match status" value="1"/>
</dbReference>
<dbReference type="GO" id="GO:0006166">
    <property type="term" value="P:purine ribonucleoside salvage"/>
    <property type="evidence" value="ECO:0007669"/>
    <property type="project" value="UniProtKB-KW"/>
</dbReference>
<feature type="domain" description="Nucleoside phosphorylase" evidence="6">
    <location>
        <begin position="391"/>
        <end position="634"/>
    </location>
</feature>
<dbReference type="Gene3D" id="2.70.50.70">
    <property type="match status" value="1"/>
</dbReference>
<dbReference type="EC" id="2.4.2.28" evidence="4"/>
<evidence type="ECO:0000259" key="6">
    <source>
        <dbReference type="Pfam" id="PF01048"/>
    </source>
</evidence>
<dbReference type="NCBIfam" id="TIGR01694">
    <property type="entry name" value="MTAP"/>
    <property type="match status" value="1"/>
</dbReference>
<dbReference type="CDD" id="cd09010">
    <property type="entry name" value="MTAP_SsMTAPII_like_MTIP"/>
    <property type="match status" value="1"/>
</dbReference>
<comment type="function">
    <text evidence="4">Catalyzes the reversible phosphorylation of S-methyl-5'-thioadenosine (MTA) to adenine and 5-methylthioribose-1-phosphate. Involved in the breakdown of MTA, a major by-product of polyamine biosynthesis. Responsible for the first step in the methionine salvage pathway after MTA has been generated from S-adenosylmethionine. Has broad substrate specificity with 6-aminopurine nucleosides as preferred substrates.</text>
</comment>
<dbReference type="Pfam" id="PF01048">
    <property type="entry name" value="PNP_UDP_1"/>
    <property type="match status" value="1"/>
</dbReference>
<keyword evidence="2 4" id="KW-0808">Transferase</keyword>
<proteinExistence type="inferred from homology"/>
<feature type="binding site" evidence="4">
    <location>
        <begin position="441"/>
        <end position="442"/>
    </location>
    <ligand>
        <name>phosphate</name>
        <dbReference type="ChEBI" id="CHEBI:43474"/>
    </ligand>
</feature>
<feature type="region of interest" description="Disordered" evidence="5">
    <location>
        <begin position="194"/>
        <end position="219"/>
    </location>
</feature>
<accession>A0A9W8ITK8</accession>
<dbReference type="GO" id="GO:0005829">
    <property type="term" value="C:cytosol"/>
    <property type="evidence" value="ECO:0007669"/>
    <property type="project" value="TreeGrafter"/>
</dbReference>
<feature type="binding site" evidence="4">
    <location>
        <position position="398"/>
    </location>
    <ligand>
        <name>phosphate</name>
        <dbReference type="ChEBI" id="CHEBI:43474"/>
    </ligand>
</feature>
<feature type="site" description="Important for substrate specificity" evidence="4">
    <location>
        <position position="557"/>
    </location>
</feature>
<keyword evidence="4" id="KW-0963">Cytoplasm</keyword>
<dbReference type="HAMAP" id="MF_01963">
    <property type="entry name" value="MTAP"/>
    <property type="match status" value="1"/>
</dbReference>
<feature type="binding site" evidence="4">
    <location>
        <position position="575"/>
    </location>
    <ligand>
        <name>substrate</name>
    </ligand>
</feature>
<evidence type="ECO:0000256" key="3">
    <source>
        <dbReference type="ARBA" id="ARBA00022726"/>
    </source>
</evidence>
<dbReference type="FunFam" id="3.40.50.1580:FF:000008">
    <property type="entry name" value="S-methyl-5'-thioadenosine phosphorylase"/>
    <property type="match status" value="1"/>
</dbReference>
<keyword evidence="4" id="KW-0539">Nucleus</keyword>
<feature type="site" description="Important for substrate specificity" evidence="4">
    <location>
        <position position="612"/>
    </location>
</feature>
<dbReference type="GO" id="GO:0005634">
    <property type="term" value="C:nucleus"/>
    <property type="evidence" value="ECO:0007669"/>
    <property type="project" value="UniProtKB-SubCell"/>
</dbReference>
<comment type="pathway">
    <text evidence="4">Amino-acid biosynthesis; L-methionine biosynthesis via salvage pathway; S-methyl-5-thio-alpha-D-ribose 1-phosphate from S-methyl-5'-thioadenosine (phosphorylase route): step 1/1.</text>
</comment>
<feature type="binding site" evidence="4">
    <location>
        <begin position="599"/>
        <end position="601"/>
    </location>
    <ligand>
        <name>substrate</name>
    </ligand>
</feature>
<keyword evidence="3 4" id="KW-0660">Purine salvage</keyword>
<comment type="similarity">
    <text evidence="4">Belongs to the PNP/MTAP phosphorylase family. MTAP subfamily.</text>
</comment>
<dbReference type="InterPro" id="IPR018099">
    <property type="entry name" value="Purine_phosphorylase-2_CS"/>
</dbReference>
<dbReference type="AlphaFoldDB" id="A0A9W8ITK8"/>
<organism evidence="7 8">
    <name type="scientific">Coemansia aciculifera</name>
    <dbReference type="NCBI Taxonomy" id="417176"/>
    <lineage>
        <taxon>Eukaryota</taxon>
        <taxon>Fungi</taxon>
        <taxon>Fungi incertae sedis</taxon>
        <taxon>Zoopagomycota</taxon>
        <taxon>Kickxellomycotina</taxon>
        <taxon>Kickxellomycetes</taxon>
        <taxon>Kickxellales</taxon>
        <taxon>Kickxellaceae</taxon>
        <taxon>Coemansia</taxon>
    </lineage>
</organism>
<comment type="subunit">
    <text evidence="4">Homotrimer.</text>
</comment>
<comment type="catalytic activity">
    <reaction evidence="4">
        <text>S-methyl-5'-thioadenosine + phosphate = 5-(methylsulfanyl)-alpha-D-ribose 1-phosphate + adenine</text>
        <dbReference type="Rhea" id="RHEA:11852"/>
        <dbReference type="ChEBI" id="CHEBI:16708"/>
        <dbReference type="ChEBI" id="CHEBI:17509"/>
        <dbReference type="ChEBI" id="CHEBI:43474"/>
        <dbReference type="ChEBI" id="CHEBI:58533"/>
        <dbReference type="EC" id="2.4.2.28"/>
    </reaction>
</comment>
<keyword evidence="1 4" id="KW-0328">Glycosyltransferase</keyword>
<evidence type="ECO:0000256" key="5">
    <source>
        <dbReference type="SAM" id="MobiDB-lite"/>
    </source>
</evidence>
<feature type="binding site" evidence="4">
    <location>
        <begin position="474"/>
        <end position="475"/>
    </location>
    <ligand>
        <name>phosphate</name>
        <dbReference type="ChEBI" id="CHEBI:43474"/>
    </ligand>
</feature>
<comment type="caution">
    <text evidence="7">The sequence shown here is derived from an EMBL/GenBank/DDBJ whole genome shotgun (WGS) entry which is preliminary data.</text>
</comment>
<dbReference type="Gene3D" id="3.40.50.1580">
    <property type="entry name" value="Nucleoside phosphorylase domain"/>
    <property type="match status" value="1"/>
</dbReference>
<dbReference type="InterPro" id="IPR035994">
    <property type="entry name" value="Nucleoside_phosphorylase_sf"/>
</dbReference>
<dbReference type="Proteomes" id="UP001140074">
    <property type="component" value="Unassembled WGS sequence"/>
</dbReference>
<dbReference type="SUPFAM" id="SSF53167">
    <property type="entry name" value="Purine and uridine phosphorylases"/>
    <property type="match status" value="1"/>
</dbReference>
<evidence type="ECO:0000256" key="4">
    <source>
        <dbReference type="HAMAP-Rule" id="MF_03155"/>
    </source>
</evidence>
<evidence type="ECO:0000313" key="8">
    <source>
        <dbReference type="Proteomes" id="UP001140074"/>
    </source>
</evidence>
<dbReference type="PANTHER" id="PTHR42679:SF2">
    <property type="entry name" value="S-METHYL-5'-THIOADENOSINE PHOSPHORYLASE"/>
    <property type="match status" value="1"/>
</dbReference>
<dbReference type="GO" id="GO:0019509">
    <property type="term" value="P:L-methionine salvage from methylthioadenosine"/>
    <property type="evidence" value="ECO:0007669"/>
    <property type="project" value="UniProtKB-UniRule"/>
</dbReference>
<dbReference type="EMBL" id="JANBUY010000021">
    <property type="protein sequence ID" value="KAJ2867303.1"/>
    <property type="molecule type" value="Genomic_DNA"/>
</dbReference>
<dbReference type="GO" id="GO:0017061">
    <property type="term" value="F:S-methyl-5-thioadenosine phosphorylase activity"/>
    <property type="evidence" value="ECO:0007669"/>
    <property type="project" value="UniProtKB-UniRule"/>
</dbReference>
<evidence type="ECO:0000256" key="1">
    <source>
        <dbReference type="ARBA" id="ARBA00022676"/>
    </source>
</evidence>
<protein>
    <recommendedName>
        <fullName evidence="4">S-methyl-5'-thioadenosine phosphorylase</fullName>
        <ecNumber evidence="4">2.4.2.28</ecNumber>
    </recommendedName>
    <alternativeName>
        <fullName evidence="4">5'-methylthioadenosine phosphorylase</fullName>
        <shortName evidence="4">MTA phosphorylase</shortName>
        <shortName evidence="4">MTAP</shortName>
        <shortName evidence="4">MTAPase</shortName>
    </alternativeName>
</protein>
<dbReference type="InterPro" id="IPR010044">
    <property type="entry name" value="MTAP"/>
</dbReference>
<evidence type="ECO:0000313" key="7">
    <source>
        <dbReference type="EMBL" id="KAJ2867303.1"/>
    </source>
</evidence>
<sequence length="684" mass="73452">MKEPAPRHSQFSKFYMDNDDVDYNMKSPLGPIVGYPCRNFKAGPVQGTMIAGHPFRVLFDGVATHLGGDCQFAVSYDNGTTFAVLMDKMSSCFLDTVNGGYDVPVPDTIPAASKATFAWSWINALGSREYYMNCADVRIENYGRQEPLTAHELLVVNLPGKPTLTPKTGREEDRLPTMFKQRSFVTVGKPVDLASNEDSAHSTNDDDDAQPGGEADPVAGKAQVENGEATTSLADEITSFVYATHTITEDDADRAEADLDDGFTYNDADDYRSRKKSSNGLTVLSDETMISEYLGSFKKTLGQGLPIPFNADDTLPLATHHLTDNNLDMWPSSSGPTPLSIDVSTGDNTRAVVPLDLGLPPPATDTGILSAHGGASVFGATGARMVTQDVRIGVIGGTGLYSLDGLKFVEEVTVETPWGQPSGAITIAETADGNRIAFLARHGPAHHVLPSEVNYRANIAALKAVGVQVILAFSAVGSLREEIQPGDFVLIDQIIDRTKGVRGDSFFTGTGVTAHASFGEPVSRALRGLVAQRGDSVPNITVHAGGTAVCMEGPAFSTRAESNLYRSWGADVINMTCIPETKLAREAEITYAVVCMATDYDAWRESEESVTVAEVMKTMKVNAANAKALLLAVLPDIEQAVYNDPEMALTKPEAGSMQYAFQQTPDKQSSSGRSVLSFIFSNYF</sequence>
<feature type="binding site" evidence="4">
    <location>
        <position position="576"/>
    </location>
    <ligand>
        <name>phosphate</name>
        <dbReference type="ChEBI" id="CHEBI:43474"/>
    </ligand>
</feature>
<name>A0A9W8ITK8_9FUNG</name>
<keyword evidence="8" id="KW-1185">Reference proteome</keyword>
<dbReference type="InterPro" id="IPR000845">
    <property type="entry name" value="Nucleoside_phosphorylase_d"/>
</dbReference>
<comment type="subcellular location">
    <subcellularLocation>
        <location evidence="4">Cytoplasm</location>
    </subcellularLocation>
    <subcellularLocation>
        <location evidence="4">Nucleus</location>
    </subcellularLocation>
</comment>